<dbReference type="InterPro" id="IPR032694">
    <property type="entry name" value="CopC/D"/>
</dbReference>
<protein>
    <recommendedName>
        <fullName evidence="15">Copper resistance protein CopC</fullName>
    </recommendedName>
</protein>
<dbReference type="SUPFAM" id="SSF81296">
    <property type="entry name" value="E set domains"/>
    <property type="match status" value="1"/>
</dbReference>
<feature type="transmembrane region" description="Helical" evidence="9">
    <location>
        <begin position="266"/>
        <end position="287"/>
    </location>
</feature>
<dbReference type="RefSeq" id="WP_123232534.1">
    <property type="nucleotide sequence ID" value="NZ_RJSG01000001.1"/>
</dbReference>
<name>A0A3N0E0F9_9ACTN</name>
<keyword evidence="7" id="KW-0186">Copper</keyword>
<feature type="transmembrane region" description="Helical" evidence="9">
    <location>
        <begin position="152"/>
        <end position="174"/>
    </location>
</feature>
<feature type="chain" id="PRO_5018128225" description="Copper resistance protein CopC" evidence="10">
    <location>
        <begin position="38"/>
        <end position="560"/>
    </location>
</feature>
<dbReference type="GO" id="GO:0046688">
    <property type="term" value="P:response to copper ion"/>
    <property type="evidence" value="ECO:0007669"/>
    <property type="project" value="InterPro"/>
</dbReference>
<dbReference type="GO" id="GO:0005886">
    <property type="term" value="C:plasma membrane"/>
    <property type="evidence" value="ECO:0007669"/>
    <property type="project" value="UniProtKB-SubCell"/>
</dbReference>
<dbReference type="Proteomes" id="UP000277094">
    <property type="component" value="Unassembled WGS sequence"/>
</dbReference>
<dbReference type="AlphaFoldDB" id="A0A3N0E0F9"/>
<comment type="caution">
    <text evidence="13">The sequence shown here is derived from an EMBL/GenBank/DDBJ whole genome shotgun (WGS) entry which is preliminary data.</text>
</comment>
<evidence type="ECO:0000256" key="8">
    <source>
        <dbReference type="ARBA" id="ARBA00023136"/>
    </source>
</evidence>
<dbReference type="GO" id="GO:0006825">
    <property type="term" value="P:copper ion transport"/>
    <property type="evidence" value="ECO:0007669"/>
    <property type="project" value="InterPro"/>
</dbReference>
<dbReference type="PANTHER" id="PTHR34820">
    <property type="entry name" value="INNER MEMBRANE PROTEIN YEBZ"/>
    <property type="match status" value="1"/>
</dbReference>
<evidence type="ECO:0000313" key="13">
    <source>
        <dbReference type="EMBL" id="RNL81331.1"/>
    </source>
</evidence>
<accession>A0A3N0E0F9</accession>
<gene>
    <name evidence="13" type="ORF">EFL95_02980</name>
</gene>
<evidence type="ECO:0000256" key="10">
    <source>
        <dbReference type="SAM" id="SignalP"/>
    </source>
</evidence>
<evidence type="ECO:0000256" key="7">
    <source>
        <dbReference type="ARBA" id="ARBA00023008"/>
    </source>
</evidence>
<dbReference type="GO" id="GO:0042597">
    <property type="term" value="C:periplasmic space"/>
    <property type="evidence" value="ECO:0007669"/>
    <property type="project" value="InterPro"/>
</dbReference>
<dbReference type="InterPro" id="IPR014755">
    <property type="entry name" value="Cu-Rt/internalin_Ig-like"/>
</dbReference>
<dbReference type="Pfam" id="PF04234">
    <property type="entry name" value="CopC"/>
    <property type="match status" value="1"/>
</dbReference>
<evidence type="ECO:0000256" key="6">
    <source>
        <dbReference type="ARBA" id="ARBA00022989"/>
    </source>
</evidence>
<dbReference type="InterPro" id="IPR007348">
    <property type="entry name" value="CopC_dom"/>
</dbReference>
<evidence type="ECO:0000256" key="9">
    <source>
        <dbReference type="SAM" id="Phobius"/>
    </source>
</evidence>
<proteinExistence type="predicted"/>
<dbReference type="EMBL" id="RJSG01000001">
    <property type="protein sequence ID" value="RNL81331.1"/>
    <property type="molecule type" value="Genomic_DNA"/>
</dbReference>
<dbReference type="Gene3D" id="2.60.40.1220">
    <property type="match status" value="1"/>
</dbReference>
<dbReference type="InterPro" id="IPR008457">
    <property type="entry name" value="Cu-R_CopD_dom"/>
</dbReference>
<evidence type="ECO:0000259" key="11">
    <source>
        <dbReference type="Pfam" id="PF04234"/>
    </source>
</evidence>
<keyword evidence="5 10" id="KW-0732">Signal</keyword>
<evidence type="ECO:0000256" key="5">
    <source>
        <dbReference type="ARBA" id="ARBA00022729"/>
    </source>
</evidence>
<feature type="transmembrane region" description="Helical" evidence="9">
    <location>
        <begin position="299"/>
        <end position="319"/>
    </location>
</feature>
<feature type="domain" description="Copper resistance protein D" evidence="12">
    <location>
        <begin position="331"/>
        <end position="438"/>
    </location>
</feature>
<keyword evidence="4" id="KW-0479">Metal-binding</keyword>
<evidence type="ECO:0000259" key="12">
    <source>
        <dbReference type="Pfam" id="PF05425"/>
    </source>
</evidence>
<dbReference type="OrthoDB" id="5242236at2"/>
<evidence type="ECO:0000256" key="1">
    <source>
        <dbReference type="ARBA" id="ARBA00004651"/>
    </source>
</evidence>
<sequence>MSNPAQLPPCRRAPARLVAALVLALFGLVLGAGPASAHTELLGSDPAQGAVVPTAPGEATLRFNEPIRVVTSAVHLFTAEGAELATTARAIDHRVVVDLPGAVATGTYTLAWRVISADGHPVAGALTFSVGAPSPKVTAPTLVSPTSPSLQLALGAVQALVYLAMFLAIGLVVFRQLLLPASVGTGSARDALLRVARRAADVGIAASLLVLPLTTINQRGDRLSALFEARSWEIDLSDPEPVAAILAMLGLALAVTRSARGRIQAVLPLAAGAVALGSLALVGHSRSSGPAPMVITSDVLHVLAGSVWFGGLVGLALVLRRLRAEPETALRTVDRFSMVATGLLVAVGASGTLLTWRILRSWHGFVDTSFGQTLLVKLALVAVVVVLAAINRWRLLPRLRREVGSGATGAGPAVDRLRRAVRIEGLVLVGVLAVTGVLVDRTPERPQNTSASTAPTPRATATADGITVTLELDPARVGSNAVSVSLTDGAGSALTPYAAPTLTLVHGDVRLTGLALTEHLPGTYHSESVLPKAGSWTAEVTVRTDEFDARVIPVRFRVGR</sequence>
<feature type="domain" description="CopC" evidence="11">
    <location>
        <begin position="38"/>
        <end position="130"/>
    </location>
</feature>
<feature type="signal peptide" evidence="10">
    <location>
        <begin position="1"/>
        <end position="37"/>
    </location>
</feature>
<keyword evidence="14" id="KW-1185">Reference proteome</keyword>
<evidence type="ECO:0000313" key="14">
    <source>
        <dbReference type="Proteomes" id="UP000277094"/>
    </source>
</evidence>
<dbReference type="GO" id="GO:0005507">
    <property type="term" value="F:copper ion binding"/>
    <property type="evidence" value="ECO:0007669"/>
    <property type="project" value="InterPro"/>
</dbReference>
<evidence type="ECO:0008006" key="15">
    <source>
        <dbReference type="Google" id="ProtNLM"/>
    </source>
</evidence>
<feature type="transmembrane region" description="Helical" evidence="9">
    <location>
        <begin position="370"/>
        <end position="390"/>
    </location>
</feature>
<feature type="transmembrane region" description="Helical" evidence="9">
    <location>
        <begin position="339"/>
        <end position="358"/>
    </location>
</feature>
<dbReference type="PANTHER" id="PTHR34820:SF4">
    <property type="entry name" value="INNER MEMBRANE PROTEIN YEBZ"/>
    <property type="match status" value="1"/>
</dbReference>
<keyword evidence="6 9" id="KW-1133">Transmembrane helix</keyword>
<evidence type="ECO:0000256" key="4">
    <source>
        <dbReference type="ARBA" id="ARBA00022723"/>
    </source>
</evidence>
<organism evidence="13 14">
    <name type="scientific">Nocardioides marmorisolisilvae</name>
    <dbReference type="NCBI Taxonomy" id="1542737"/>
    <lineage>
        <taxon>Bacteria</taxon>
        <taxon>Bacillati</taxon>
        <taxon>Actinomycetota</taxon>
        <taxon>Actinomycetes</taxon>
        <taxon>Propionibacteriales</taxon>
        <taxon>Nocardioidaceae</taxon>
        <taxon>Nocardioides</taxon>
    </lineage>
</organism>
<keyword evidence="3 9" id="KW-0812">Transmembrane</keyword>
<dbReference type="InterPro" id="IPR014756">
    <property type="entry name" value="Ig_E-set"/>
</dbReference>
<comment type="subcellular location">
    <subcellularLocation>
        <location evidence="1">Cell membrane</location>
        <topology evidence="1">Multi-pass membrane protein</topology>
    </subcellularLocation>
</comment>
<keyword evidence="2" id="KW-1003">Cell membrane</keyword>
<reference evidence="13 14" key="1">
    <citation type="submission" date="2018-11" db="EMBL/GenBank/DDBJ databases">
        <authorList>
            <person name="Li F."/>
        </authorList>
    </citation>
    <scope>NUCLEOTIDE SEQUENCE [LARGE SCALE GENOMIC DNA]</scope>
    <source>
        <strain evidence="13 14">KIS18-7</strain>
    </source>
</reference>
<evidence type="ECO:0000256" key="2">
    <source>
        <dbReference type="ARBA" id="ARBA00022475"/>
    </source>
</evidence>
<dbReference type="Pfam" id="PF05425">
    <property type="entry name" value="CopD"/>
    <property type="match status" value="1"/>
</dbReference>
<keyword evidence="8 9" id="KW-0472">Membrane</keyword>
<evidence type="ECO:0000256" key="3">
    <source>
        <dbReference type="ARBA" id="ARBA00022692"/>
    </source>
</evidence>